<evidence type="ECO:0000256" key="2">
    <source>
        <dbReference type="SAM" id="Phobius"/>
    </source>
</evidence>
<feature type="coiled-coil region" evidence="1">
    <location>
        <begin position="63"/>
        <end position="117"/>
    </location>
</feature>
<protein>
    <recommendedName>
        <fullName evidence="5">MSHA biogenesis protein MshJ</fullName>
    </recommendedName>
</protein>
<evidence type="ECO:0000313" key="4">
    <source>
        <dbReference type="Proteomes" id="UP001238603"/>
    </source>
</evidence>
<gene>
    <name evidence="3" type="ORF">QRD43_21680</name>
</gene>
<reference evidence="3 4" key="1">
    <citation type="submission" date="2023-06" db="EMBL/GenBank/DDBJ databases">
        <title>Pelomonas sp. APW6 16S ribosomal RNA gene genome sequencing and assembly.</title>
        <authorList>
            <person name="Woo H."/>
        </authorList>
    </citation>
    <scope>NUCLEOTIDE SEQUENCE [LARGE SCALE GENOMIC DNA]</scope>
    <source>
        <strain evidence="3 4">APW6</strain>
    </source>
</reference>
<comment type="caution">
    <text evidence="3">The sequence shown here is derived from an EMBL/GenBank/DDBJ whole genome shotgun (WGS) entry which is preliminary data.</text>
</comment>
<accession>A0ABT7LS34</accession>
<sequence length="222" mass="25411">MTAHEIHSAWRARWERSAERIDALSLRERVFLFLCLTVVLVLAVDTLVLDPLMREQREQQAIVHRQDDDLQRLRDQITQLNALNQGDTELARRRRELTALNEALQAQSQRLEQIRQGSSALPQLPQLLSQLLQKHERLQLTRLDSAAKPAPEMAGRLTAPPGLQWQAVDLELRGDYLDLLRYLASLEQALPELRWGPLQIQSGGPDGAHRMSVQMYVLRPDA</sequence>
<keyword evidence="1" id="KW-0175">Coiled coil</keyword>
<dbReference type="RefSeq" id="WP_285984601.1">
    <property type="nucleotide sequence ID" value="NZ_JASVDS010000009.1"/>
</dbReference>
<feature type="transmembrane region" description="Helical" evidence="2">
    <location>
        <begin position="30"/>
        <end position="49"/>
    </location>
</feature>
<keyword evidence="2" id="KW-1133">Transmembrane helix</keyword>
<evidence type="ECO:0000313" key="3">
    <source>
        <dbReference type="EMBL" id="MDL5034530.1"/>
    </source>
</evidence>
<keyword evidence="2" id="KW-0472">Membrane</keyword>
<evidence type="ECO:0000256" key="1">
    <source>
        <dbReference type="SAM" id="Coils"/>
    </source>
</evidence>
<evidence type="ECO:0008006" key="5">
    <source>
        <dbReference type="Google" id="ProtNLM"/>
    </source>
</evidence>
<keyword evidence="2" id="KW-0812">Transmembrane</keyword>
<name>A0ABT7LS34_9BURK</name>
<dbReference type="EMBL" id="JASVDS010000009">
    <property type="protein sequence ID" value="MDL5034530.1"/>
    <property type="molecule type" value="Genomic_DNA"/>
</dbReference>
<organism evidence="3 4">
    <name type="scientific">Roseateles subflavus</name>
    <dbReference type="NCBI Taxonomy" id="3053353"/>
    <lineage>
        <taxon>Bacteria</taxon>
        <taxon>Pseudomonadati</taxon>
        <taxon>Pseudomonadota</taxon>
        <taxon>Betaproteobacteria</taxon>
        <taxon>Burkholderiales</taxon>
        <taxon>Sphaerotilaceae</taxon>
        <taxon>Roseateles</taxon>
    </lineage>
</organism>
<keyword evidence="4" id="KW-1185">Reference proteome</keyword>
<proteinExistence type="predicted"/>
<dbReference type="Proteomes" id="UP001238603">
    <property type="component" value="Unassembled WGS sequence"/>
</dbReference>